<accession>A0A8J3FG65</accession>
<dbReference type="AlphaFoldDB" id="A0A8J3FG65"/>
<dbReference type="Proteomes" id="UP000662200">
    <property type="component" value="Unassembled WGS sequence"/>
</dbReference>
<proteinExistence type="predicted"/>
<dbReference type="InterPro" id="IPR047702">
    <property type="entry name" value="VgrG-rel"/>
</dbReference>
<reference evidence="2" key="2">
    <citation type="submission" date="2020-09" db="EMBL/GenBank/DDBJ databases">
        <authorList>
            <person name="Sun Q."/>
            <person name="Ohkuma M."/>
        </authorList>
    </citation>
    <scope>NUCLEOTIDE SEQUENCE</scope>
    <source>
        <strain evidence="2">JCM 3091</strain>
    </source>
</reference>
<dbReference type="EMBL" id="BMQC01000004">
    <property type="protein sequence ID" value="GGK23332.1"/>
    <property type="molecule type" value="Genomic_DNA"/>
</dbReference>
<evidence type="ECO:0000259" key="1">
    <source>
        <dbReference type="Pfam" id="PF04717"/>
    </source>
</evidence>
<dbReference type="Gene3D" id="2.40.50.230">
    <property type="entry name" value="Gp5 N-terminal domain"/>
    <property type="match status" value="1"/>
</dbReference>
<dbReference type="InterPro" id="IPR006531">
    <property type="entry name" value="Gp5/Vgr_OB"/>
</dbReference>
<dbReference type="RefSeq" id="WP_189113467.1">
    <property type="nucleotide sequence ID" value="NZ_BMQC01000004.1"/>
</dbReference>
<name>A0A8J3FG65_9ACTN</name>
<dbReference type="Pfam" id="PF04717">
    <property type="entry name" value="Phage_base_V"/>
    <property type="match status" value="1"/>
</dbReference>
<organism evidence="2 3">
    <name type="scientific">Pilimelia terevasa</name>
    <dbReference type="NCBI Taxonomy" id="53372"/>
    <lineage>
        <taxon>Bacteria</taxon>
        <taxon>Bacillati</taxon>
        <taxon>Actinomycetota</taxon>
        <taxon>Actinomycetes</taxon>
        <taxon>Micromonosporales</taxon>
        <taxon>Micromonosporaceae</taxon>
        <taxon>Pilimelia</taxon>
    </lineage>
</organism>
<protein>
    <submittedName>
        <fullName evidence="2">Type IV secretion protein Rhs</fullName>
    </submittedName>
</protein>
<gene>
    <name evidence="2" type="ORF">GCM10010124_14770</name>
</gene>
<sequence>MPNQGFTSSLEVTVDGVPPPADVWGLLVSAYVDDSRNLPDLFALRFRDPGRTVLAKGRFAIGSAVRLTARASDDRAGPQVLLDGEITALEAELDAEGSVTVVRGLDRGHRLFRGRRVAAYENMSVADIVRRVARRAGLPVGHVDDAPGVAGAPQTEVTQENLSDWDFLHRLADTAGAEINVVAGRLEFRVPRAPRSAPGSGTQASTSPLVLEAGANLLSLRAGVTAAAQVPRVEVRGWDPEHKRAVVAVAPAQAPSTEIRTDPAALAALFASPPLVATDVPYRGTRAAQTAADALAAQVAGAFAELDGTARGNPALRAGTAVRLSGMGAEFDGRYTLSATRHTFDAAGYTTAFVVSGRQERSLYGLVSHGGAVTAAPRVAGLVTAVVSDVRDPAQQGRVRLKLPWLAEDYVTGWARTVQAGAGPGRGTLLLPEVGDEVLVGFEQGRVDAPYVLGGLYNGKDLPPSTAAPVVDGGNGQVTGRYLVSRTGHRVDLAESTAVDGVTVATGDGRYKLVLDRKGTTVTVAADGTVTITGSRGVTVDAGTGDLTLQGNKVVVRAQTDVSVDAGGRLSLAGTAGAALEGAAVKVAGQSQTEVSAAGPVTVRGAIVRIN</sequence>
<dbReference type="SUPFAM" id="SSF69255">
    <property type="entry name" value="gp5 N-terminal domain-like"/>
    <property type="match status" value="1"/>
</dbReference>
<dbReference type="SUPFAM" id="SSF69279">
    <property type="entry name" value="Phage tail proteins"/>
    <property type="match status" value="1"/>
</dbReference>
<keyword evidence="3" id="KW-1185">Reference proteome</keyword>
<feature type="domain" description="Gp5/Type VI secretion system Vgr protein OB-fold" evidence="1">
    <location>
        <begin position="384"/>
        <end position="457"/>
    </location>
</feature>
<dbReference type="NCBIfam" id="NF033848">
    <property type="entry name" value="VgrG_rel"/>
    <property type="match status" value="1"/>
</dbReference>
<evidence type="ECO:0000313" key="3">
    <source>
        <dbReference type="Proteomes" id="UP000662200"/>
    </source>
</evidence>
<comment type="caution">
    <text evidence="2">The sequence shown here is derived from an EMBL/GenBank/DDBJ whole genome shotgun (WGS) entry which is preliminary data.</text>
</comment>
<dbReference type="InterPro" id="IPR037026">
    <property type="entry name" value="Vgr_OB-fold_dom_sf"/>
</dbReference>
<reference evidence="2" key="1">
    <citation type="journal article" date="2014" name="Int. J. Syst. Evol. Microbiol.">
        <title>Complete genome sequence of Corynebacterium casei LMG S-19264T (=DSM 44701T), isolated from a smear-ripened cheese.</title>
        <authorList>
            <consortium name="US DOE Joint Genome Institute (JGI-PGF)"/>
            <person name="Walter F."/>
            <person name="Albersmeier A."/>
            <person name="Kalinowski J."/>
            <person name="Ruckert C."/>
        </authorList>
    </citation>
    <scope>NUCLEOTIDE SEQUENCE</scope>
    <source>
        <strain evidence="2">JCM 3091</strain>
    </source>
</reference>
<evidence type="ECO:0000313" key="2">
    <source>
        <dbReference type="EMBL" id="GGK23332.1"/>
    </source>
</evidence>
<dbReference type="Pfam" id="PF05954">
    <property type="entry name" value="Phage_GPD"/>
    <property type="match status" value="1"/>
</dbReference>